<feature type="region of interest" description="Disordered" evidence="1">
    <location>
        <begin position="1"/>
        <end position="59"/>
    </location>
</feature>
<evidence type="ECO:0000313" key="4">
    <source>
        <dbReference type="Proteomes" id="UP000326831"/>
    </source>
</evidence>
<keyword evidence="4" id="KW-1185">Reference proteome</keyword>
<dbReference type="EMBL" id="CP023701">
    <property type="protein sequence ID" value="QEU78009.1"/>
    <property type="molecule type" value="Genomic_DNA"/>
</dbReference>
<reference evidence="2" key="3">
    <citation type="submission" date="2020-09" db="EMBL/GenBank/DDBJ databases">
        <authorList>
            <person name="Sun Q."/>
            <person name="Ohkuma M."/>
        </authorList>
    </citation>
    <scope>NUCLEOTIDE SEQUENCE</scope>
    <source>
        <strain evidence="2">JCM 4834</strain>
    </source>
</reference>
<dbReference type="KEGG" id="ssub:CP968_06690"/>
<evidence type="ECO:0000256" key="1">
    <source>
        <dbReference type="SAM" id="MobiDB-lite"/>
    </source>
</evidence>
<dbReference type="EMBL" id="BMVX01000004">
    <property type="protein sequence ID" value="GGZ56881.1"/>
    <property type="molecule type" value="Genomic_DNA"/>
</dbReference>
<sequence length="59" mass="6197">MERDGLGSPADRTVRRTAGRGPAPRAPYPDRTVRRTAGPRSAPRAPYAVAGSGPRGGLR</sequence>
<proteinExistence type="predicted"/>
<evidence type="ECO:0000313" key="3">
    <source>
        <dbReference type="EMBL" id="QEU78009.1"/>
    </source>
</evidence>
<dbReference type="Proteomes" id="UP000326831">
    <property type="component" value="Chromosome"/>
</dbReference>
<evidence type="ECO:0000313" key="2">
    <source>
        <dbReference type="EMBL" id="GGZ56881.1"/>
    </source>
</evidence>
<organism evidence="3 4">
    <name type="scientific">Streptomyces subrutilus</name>
    <dbReference type="NCBI Taxonomy" id="36818"/>
    <lineage>
        <taxon>Bacteria</taxon>
        <taxon>Bacillati</taxon>
        <taxon>Actinomycetota</taxon>
        <taxon>Actinomycetes</taxon>
        <taxon>Kitasatosporales</taxon>
        <taxon>Streptomycetaceae</taxon>
        <taxon>Streptomyces</taxon>
    </lineage>
</organism>
<gene>
    <name evidence="3" type="ORF">CP968_06690</name>
    <name evidence="2" type="ORF">GCM10010371_15550</name>
</gene>
<dbReference type="Proteomes" id="UP000634660">
    <property type="component" value="Unassembled WGS sequence"/>
</dbReference>
<protein>
    <submittedName>
        <fullName evidence="3">Uncharacterized protein</fullName>
    </submittedName>
</protein>
<accession>A0A5P2UHX0</accession>
<reference evidence="3 4" key="2">
    <citation type="submission" date="2017-09" db="EMBL/GenBank/DDBJ databases">
        <authorList>
            <person name="Lee N."/>
            <person name="Cho B.-K."/>
        </authorList>
    </citation>
    <scope>NUCLEOTIDE SEQUENCE [LARGE SCALE GENOMIC DNA]</scope>
    <source>
        <strain evidence="3 4">ATCC 27467</strain>
    </source>
</reference>
<name>A0A5P2UHX0_9ACTN</name>
<dbReference type="AlphaFoldDB" id="A0A5P2UHX0"/>
<reference evidence="2" key="1">
    <citation type="journal article" date="2014" name="Int. J. Syst. Evol. Microbiol.">
        <title>Complete genome sequence of Corynebacterium casei LMG S-19264T (=DSM 44701T), isolated from a smear-ripened cheese.</title>
        <authorList>
            <consortium name="US DOE Joint Genome Institute (JGI-PGF)"/>
            <person name="Walter F."/>
            <person name="Albersmeier A."/>
            <person name="Kalinowski J."/>
            <person name="Ruckert C."/>
        </authorList>
    </citation>
    <scope>NUCLEOTIDE SEQUENCE</scope>
    <source>
        <strain evidence="2">JCM 4834</strain>
    </source>
</reference>